<evidence type="ECO:0000313" key="1">
    <source>
        <dbReference type="EMBL" id="QHU08252.1"/>
    </source>
</evidence>
<dbReference type="EMBL" id="MN740695">
    <property type="protein sequence ID" value="QHU08252.1"/>
    <property type="molecule type" value="Genomic_DNA"/>
</dbReference>
<name>A0A6C0JR55_9ZZZZ</name>
<reference evidence="1" key="1">
    <citation type="journal article" date="2020" name="Nature">
        <title>Giant virus diversity and host interactions through global metagenomics.</title>
        <authorList>
            <person name="Schulz F."/>
            <person name="Roux S."/>
            <person name="Paez-Espino D."/>
            <person name="Jungbluth S."/>
            <person name="Walsh D.A."/>
            <person name="Denef V.J."/>
            <person name="McMahon K.D."/>
            <person name="Konstantinidis K.T."/>
            <person name="Eloe-Fadrosh E.A."/>
            <person name="Kyrpides N.C."/>
            <person name="Woyke T."/>
        </authorList>
    </citation>
    <scope>NUCLEOTIDE SEQUENCE</scope>
    <source>
        <strain evidence="1">GVMAG-S-1062768-28</strain>
    </source>
</reference>
<sequence length="729" mass="72275">MSCNNSSVTKQRCSRPTCTMMGFCNCGGKIPITPGYSTGPTQIINNFSCGDGCSAPLTVESWIGIPGATGSTGTAVALELCDSLIFWSEGSSYLNVTAGSALVQIEPANILCGVTAPSLIPLAPDRNFLFVNTTTGYVYAWNGALGISSWQQVSGGLTGPQGITGSVGPQGATGAGIQGVTGTTGPQGATGSVGPQGATGPVGVPTRISAGTLGLTPNTLTGGDVTLGVGTTASNVALTLVSRDASSNVNTNNIALGITSIATAGGITTLASGSGANQIFTGSLNQTVRLPNTSTLIAGTQYQITNLSSGTLTIQTFSGVALSPAVALTQNQVTIATCISAGGLNTAAEWVATVVAQSGFSPGVTTFSAASTGLTPNTATAGAVTLGGILGVTNGGTSASSFLANQILLGNGPTGLALVPGTGSTGQFLTANPGAPPSWGPVTTPTATAATYLAATDNASLNNSSHNYALSILLNAGTYVVDWQGQVTLGGAVSTTFALTTNNTVSANGYCARENTASSGTTISASSVTSVTLDTHSSVLTTNELARFILVVPTNATLCTITATSAGIVTAQVLQGSTLVANAAVTLPPTPPNNALYLLTTAPFGFSVTTSPVSAYGFNTIVNTPDGTKLTYSGGTTVTVVTNCTITFLFSGTFKVVNGQLAAISYKKNGVVVNGSNISLASNSYGALFQLGGTFAVTAGDVLTFVTNVGSSSTTMTGSAGDYLTISTS</sequence>
<proteinExistence type="predicted"/>
<accession>A0A6C0JR55</accession>
<protein>
    <submittedName>
        <fullName evidence="1">Uncharacterized protein</fullName>
    </submittedName>
</protein>
<organism evidence="1">
    <name type="scientific">viral metagenome</name>
    <dbReference type="NCBI Taxonomy" id="1070528"/>
    <lineage>
        <taxon>unclassified sequences</taxon>
        <taxon>metagenomes</taxon>
        <taxon>organismal metagenomes</taxon>
    </lineage>
</organism>
<dbReference type="AlphaFoldDB" id="A0A6C0JR55"/>